<name>A0ABS3WZJ0_9ACTN</name>
<keyword evidence="4" id="KW-1185">Reference proteome</keyword>
<dbReference type="EMBL" id="JAFFZN010000024">
    <property type="protein sequence ID" value="MBO8188499.1"/>
    <property type="molecule type" value="Genomic_DNA"/>
</dbReference>
<sequence length="330" mass="35672">MGTVHRASGPRRRWWRVVVLLLGVLLLACGVAVAGTYVWADNRVRQTDAFADYPGRPAPGKGTNWLIVGTDTRADLSPEQREKLHVGGGGRRNTDTVMVLHHGDAGPYLVSIPRDSYVHVPGHGRGKINSAYARGGPQLLTRTVEQATGLRLDHYAEVDFLGFTRLVDALDGVRICLDEPLRDEKAGAELRAGCQTLDGRQALAFVRARYSDPQGDLGRVERQRELLSALVREGTGPATVGNPFRFYPFLGSALDAVTVDRGSSALSLTRMGWKIRRLTEGDGGTTTVPVANPGLSVPGAGSVVTWEPSGSRSLFHQLRHDVPITATTVK</sequence>
<accession>A0ABS3WZJ0</accession>
<dbReference type="NCBIfam" id="TIGR00350">
    <property type="entry name" value="lytR_cpsA_psr"/>
    <property type="match status" value="1"/>
</dbReference>
<dbReference type="Gene3D" id="3.40.630.190">
    <property type="entry name" value="LCP protein"/>
    <property type="match status" value="1"/>
</dbReference>
<evidence type="ECO:0000256" key="1">
    <source>
        <dbReference type="ARBA" id="ARBA00006068"/>
    </source>
</evidence>
<dbReference type="InterPro" id="IPR050922">
    <property type="entry name" value="LytR/CpsA/Psr_CW_biosynth"/>
</dbReference>
<dbReference type="PANTHER" id="PTHR33392">
    <property type="entry name" value="POLYISOPRENYL-TEICHOIC ACID--PEPTIDOGLYCAN TEICHOIC ACID TRANSFERASE TAGU"/>
    <property type="match status" value="1"/>
</dbReference>
<evidence type="ECO:0000313" key="4">
    <source>
        <dbReference type="Proteomes" id="UP001518976"/>
    </source>
</evidence>
<organism evidence="3 4">
    <name type="scientific">Streptomyces spirodelae</name>
    <dbReference type="NCBI Taxonomy" id="2812904"/>
    <lineage>
        <taxon>Bacteria</taxon>
        <taxon>Bacillati</taxon>
        <taxon>Actinomycetota</taxon>
        <taxon>Actinomycetes</taxon>
        <taxon>Kitasatosporales</taxon>
        <taxon>Streptomycetaceae</taxon>
        <taxon>Streptomyces</taxon>
    </lineage>
</organism>
<comment type="similarity">
    <text evidence="1">Belongs to the LytR/CpsA/Psr (LCP) family.</text>
</comment>
<dbReference type="Proteomes" id="UP001518976">
    <property type="component" value="Unassembled WGS sequence"/>
</dbReference>
<dbReference type="Pfam" id="PF03816">
    <property type="entry name" value="LytR_cpsA_psr"/>
    <property type="match status" value="1"/>
</dbReference>
<comment type="caution">
    <text evidence="3">The sequence shown here is derived from an EMBL/GenBank/DDBJ whole genome shotgun (WGS) entry which is preliminary data.</text>
</comment>
<dbReference type="PANTHER" id="PTHR33392:SF6">
    <property type="entry name" value="POLYISOPRENYL-TEICHOIC ACID--PEPTIDOGLYCAN TEICHOIC ACID TRANSFERASE TAGU"/>
    <property type="match status" value="1"/>
</dbReference>
<gene>
    <name evidence="3" type="ORF">JW592_23945</name>
</gene>
<proteinExistence type="inferred from homology"/>
<protein>
    <submittedName>
        <fullName evidence="3">LCP family protein</fullName>
    </submittedName>
</protein>
<evidence type="ECO:0000313" key="3">
    <source>
        <dbReference type="EMBL" id="MBO8188499.1"/>
    </source>
</evidence>
<dbReference type="RefSeq" id="WP_209267275.1">
    <property type="nucleotide sequence ID" value="NZ_JAFFZN010000024.1"/>
</dbReference>
<reference evidence="3 4" key="1">
    <citation type="submission" date="2021-02" db="EMBL/GenBank/DDBJ databases">
        <title>Streptomyces spirodelae sp. nov., isolated from duckweed.</title>
        <authorList>
            <person name="Saimee Y."/>
            <person name="Duangmal K."/>
        </authorList>
    </citation>
    <scope>NUCLEOTIDE SEQUENCE [LARGE SCALE GENOMIC DNA]</scope>
    <source>
        <strain evidence="3 4">DW4-2</strain>
    </source>
</reference>
<dbReference type="PROSITE" id="PS51257">
    <property type="entry name" value="PROKAR_LIPOPROTEIN"/>
    <property type="match status" value="1"/>
</dbReference>
<evidence type="ECO:0000259" key="2">
    <source>
        <dbReference type="Pfam" id="PF03816"/>
    </source>
</evidence>
<dbReference type="InterPro" id="IPR004474">
    <property type="entry name" value="LytR_CpsA_psr"/>
</dbReference>
<feature type="domain" description="Cell envelope-related transcriptional attenuator" evidence="2">
    <location>
        <begin position="93"/>
        <end position="233"/>
    </location>
</feature>